<dbReference type="EMBL" id="CAIJDE010000040">
    <property type="protein sequence ID" value="CAC9974441.1"/>
    <property type="molecule type" value="Genomic_DNA"/>
</dbReference>
<keyword evidence="2" id="KW-1185">Reference proteome</keyword>
<evidence type="ECO:0000313" key="1">
    <source>
        <dbReference type="EMBL" id="CAC9974441.1"/>
    </source>
</evidence>
<sequence>MFITTNQRIMKIKLLSFVLTIFLTQINYSQELDWQSGTFSEKEQKQKGADYGTMTSFKIKNINKFLYSVTISGSSIDLNTPIPTELQTLFRLPSSSLAATTNNQNVDNAAITTDKQIKNLNTVLATQISAAFAAGTDTSELEEAKIELERVSDIYLSQIRIVASSISSLKQARVKFVNCAQMDVSYDRMQTEISAVRYPADFTSQHQTMLTNYSAVESAYQAVRNLTDDDEIITAVDKSISRITTALKAIENEHPETLYSDIEFLKSELSNQRNFVAIAPPVQADADLINYEIKITPSQTNTLGPHKNNIAFDFDVPVKGGWKADFSVGPTFSFGDKAKDEKYYLEESTTTPGNVILRNRDNNNAISPGLAAMMHFYPRRAGNVAYGGMFGVGAGFQGVEDADLSFYAGVSVILGKREKIIASLGISYLNVNRIKSDEFKADTEYESANIDLNNVTEKVLEGSFFLSISYAISQAKVK</sequence>
<dbReference type="AlphaFoldDB" id="A0A9N8J2Q1"/>
<protein>
    <recommendedName>
        <fullName evidence="3">Outer membrane protein beta-barrel domain-containing protein</fullName>
    </recommendedName>
</protein>
<reference evidence="1 2" key="1">
    <citation type="submission" date="2020-06" db="EMBL/GenBank/DDBJ databases">
        <authorList>
            <person name="Criscuolo A."/>
        </authorList>
    </citation>
    <scope>NUCLEOTIDE SEQUENCE [LARGE SCALE GENOMIC DNA]</scope>
    <source>
        <strain evidence="1">PXU-55</strain>
    </source>
</reference>
<comment type="caution">
    <text evidence="1">The sequence shown here is derived from an EMBL/GenBank/DDBJ whole genome shotgun (WGS) entry which is preliminary data.</text>
</comment>
<organism evidence="1 2">
    <name type="scientific">Flavobacterium panici</name>
    <dbReference type="NCBI Taxonomy" id="2654843"/>
    <lineage>
        <taxon>Bacteria</taxon>
        <taxon>Pseudomonadati</taxon>
        <taxon>Bacteroidota</taxon>
        <taxon>Flavobacteriia</taxon>
        <taxon>Flavobacteriales</taxon>
        <taxon>Flavobacteriaceae</taxon>
        <taxon>Flavobacterium</taxon>
    </lineage>
</organism>
<evidence type="ECO:0008006" key="3">
    <source>
        <dbReference type="Google" id="ProtNLM"/>
    </source>
</evidence>
<name>A0A9N8J2Q1_9FLAO</name>
<accession>A0A9N8J2Q1</accession>
<gene>
    <name evidence="1" type="ORF">FLAPXU55_02138</name>
</gene>
<dbReference type="Proteomes" id="UP000533639">
    <property type="component" value="Unassembled WGS sequence"/>
</dbReference>
<evidence type="ECO:0000313" key="2">
    <source>
        <dbReference type="Proteomes" id="UP000533639"/>
    </source>
</evidence>
<proteinExistence type="predicted"/>